<proteinExistence type="predicted"/>
<reference evidence="2" key="1">
    <citation type="submission" date="2017-02" db="UniProtKB">
        <authorList>
            <consortium name="WormBaseParasite"/>
        </authorList>
    </citation>
    <scope>IDENTIFICATION</scope>
</reference>
<dbReference type="Proteomes" id="UP000036681">
    <property type="component" value="Unplaced"/>
</dbReference>
<protein>
    <submittedName>
        <fullName evidence="2">ABC transporter ATP-binding protein</fullName>
    </submittedName>
</protein>
<dbReference type="AlphaFoldDB" id="A0A0M3IVV7"/>
<evidence type="ECO:0000313" key="2">
    <source>
        <dbReference type="WBParaSite" id="ALUE_0002288501-mRNA-1"/>
    </source>
</evidence>
<keyword evidence="1" id="KW-1185">Reference proteome</keyword>
<name>A0A0M3IVV7_ASCLU</name>
<sequence length="47" mass="5545">MLELVQITHIIRFFNFNTGNEILLSIDFGKFFINQKKRIIAIIYAIS</sequence>
<evidence type="ECO:0000313" key="1">
    <source>
        <dbReference type="Proteomes" id="UP000036681"/>
    </source>
</evidence>
<organism evidence="1 2">
    <name type="scientific">Ascaris lumbricoides</name>
    <name type="common">Giant roundworm</name>
    <dbReference type="NCBI Taxonomy" id="6252"/>
    <lineage>
        <taxon>Eukaryota</taxon>
        <taxon>Metazoa</taxon>
        <taxon>Ecdysozoa</taxon>
        <taxon>Nematoda</taxon>
        <taxon>Chromadorea</taxon>
        <taxon>Rhabditida</taxon>
        <taxon>Spirurina</taxon>
        <taxon>Ascaridomorpha</taxon>
        <taxon>Ascaridoidea</taxon>
        <taxon>Ascarididae</taxon>
        <taxon>Ascaris</taxon>
    </lineage>
</organism>
<dbReference type="WBParaSite" id="ALUE_0002288501-mRNA-1">
    <property type="protein sequence ID" value="ALUE_0002288501-mRNA-1"/>
    <property type="gene ID" value="ALUE_0002288501"/>
</dbReference>
<accession>A0A0M3IVV7</accession>